<organism evidence="1">
    <name type="scientific">Arundo donax</name>
    <name type="common">Giant reed</name>
    <name type="synonym">Donax arundinaceus</name>
    <dbReference type="NCBI Taxonomy" id="35708"/>
    <lineage>
        <taxon>Eukaryota</taxon>
        <taxon>Viridiplantae</taxon>
        <taxon>Streptophyta</taxon>
        <taxon>Embryophyta</taxon>
        <taxon>Tracheophyta</taxon>
        <taxon>Spermatophyta</taxon>
        <taxon>Magnoliopsida</taxon>
        <taxon>Liliopsida</taxon>
        <taxon>Poales</taxon>
        <taxon>Poaceae</taxon>
        <taxon>PACMAD clade</taxon>
        <taxon>Arundinoideae</taxon>
        <taxon>Arundineae</taxon>
        <taxon>Arundo</taxon>
    </lineage>
</organism>
<name>A0A0A9A998_ARUDO</name>
<evidence type="ECO:0000313" key="1">
    <source>
        <dbReference type="EMBL" id="JAD47641.1"/>
    </source>
</evidence>
<dbReference type="EMBL" id="GBRH01250254">
    <property type="protein sequence ID" value="JAD47641.1"/>
    <property type="molecule type" value="Transcribed_RNA"/>
</dbReference>
<protein>
    <submittedName>
        <fullName evidence="1">Uncharacterized protein</fullName>
    </submittedName>
</protein>
<accession>A0A0A9A998</accession>
<dbReference type="AlphaFoldDB" id="A0A0A9A998"/>
<reference evidence="1" key="1">
    <citation type="submission" date="2014-09" db="EMBL/GenBank/DDBJ databases">
        <authorList>
            <person name="Magalhaes I.L.F."/>
            <person name="Oliveira U."/>
            <person name="Santos F.R."/>
            <person name="Vidigal T.H.D.A."/>
            <person name="Brescovit A.D."/>
            <person name="Santos A.J."/>
        </authorList>
    </citation>
    <scope>NUCLEOTIDE SEQUENCE</scope>
    <source>
        <tissue evidence="1">Shoot tissue taken approximately 20 cm above the soil surface</tissue>
    </source>
</reference>
<sequence>MKESLKNKYLTATPYLHSVGNTTVTFGHAMTRVYQRMLEVLKCFH</sequence>
<proteinExistence type="predicted"/>
<reference evidence="1" key="2">
    <citation type="journal article" date="2015" name="Data Brief">
        <title>Shoot transcriptome of the giant reed, Arundo donax.</title>
        <authorList>
            <person name="Barrero R.A."/>
            <person name="Guerrero F.D."/>
            <person name="Moolhuijzen P."/>
            <person name="Goolsby J.A."/>
            <person name="Tidwell J."/>
            <person name="Bellgard S.E."/>
            <person name="Bellgard M.I."/>
        </authorList>
    </citation>
    <scope>NUCLEOTIDE SEQUENCE</scope>
    <source>
        <tissue evidence="1">Shoot tissue taken approximately 20 cm above the soil surface</tissue>
    </source>
</reference>